<dbReference type="GeneID" id="83180745"/>
<dbReference type="AlphaFoldDB" id="A0A9W9MI00"/>
<evidence type="ECO:0000313" key="1">
    <source>
        <dbReference type="EMBL" id="KAJ5201719.1"/>
    </source>
</evidence>
<accession>A0A9W9MI00</accession>
<dbReference type="Pfam" id="PF12520">
    <property type="entry name" value="DUF3723"/>
    <property type="match status" value="1"/>
</dbReference>
<sequence length="117" mass="13640">MTLINYPDLGLWPGNFKVSIATIAYKRSRLTETFTVRSDNTRASITKLLGSDGLYIYRRRAFNRLLAIPRLWQGIRISIQDFDGLILSLYTFFKDFKYLESYTYYVKRLYGPSTGSV</sequence>
<reference evidence="1" key="1">
    <citation type="submission" date="2022-12" db="EMBL/GenBank/DDBJ databases">
        <authorList>
            <person name="Petersen C."/>
        </authorList>
    </citation>
    <scope>NUCLEOTIDE SEQUENCE</scope>
    <source>
        <strain evidence="1">IBT 15544</strain>
    </source>
</reference>
<dbReference type="Proteomes" id="UP001150904">
    <property type="component" value="Unassembled WGS sequence"/>
</dbReference>
<organism evidence="1 2">
    <name type="scientific">Penicillium cinerascens</name>
    <dbReference type="NCBI Taxonomy" id="70096"/>
    <lineage>
        <taxon>Eukaryota</taxon>
        <taxon>Fungi</taxon>
        <taxon>Dikarya</taxon>
        <taxon>Ascomycota</taxon>
        <taxon>Pezizomycotina</taxon>
        <taxon>Eurotiomycetes</taxon>
        <taxon>Eurotiomycetidae</taxon>
        <taxon>Eurotiales</taxon>
        <taxon>Aspergillaceae</taxon>
        <taxon>Penicillium</taxon>
    </lineage>
</organism>
<dbReference type="RefSeq" id="XP_058307635.1">
    <property type="nucleotide sequence ID" value="XM_058453444.1"/>
</dbReference>
<reference evidence="1" key="2">
    <citation type="journal article" date="2023" name="IMA Fungus">
        <title>Comparative genomic study of the Penicillium genus elucidates a diverse pangenome and 15 lateral gene transfer events.</title>
        <authorList>
            <person name="Petersen C."/>
            <person name="Sorensen T."/>
            <person name="Nielsen M.R."/>
            <person name="Sondergaard T.E."/>
            <person name="Sorensen J.L."/>
            <person name="Fitzpatrick D.A."/>
            <person name="Frisvad J.C."/>
            <person name="Nielsen K.L."/>
        </authorList>
    </citation>
    <scope>NUCLEOTIDE SEQUENCE</scope>
    <source>
        <strain evidence="1">IBT 15544</strain>
    </source>
</reference>
<name>A0A9W9MI00_9EURO</name>
<comment type="caution">
    <text evidence="1">The sequence shown here is derived from an EMBL/GenBank/DDBJ whole genome shotgun (WGS) entry which is preliminary data.</text>
</comment>
<keyword evidence="2" id="KW-1185">Reference proteome</keyword>
<dbReference type="EMBL" id="JAPQKR010000013">
    <property type="protein sequence ID" value="KAJ5201719.1"/>
    <property type="molecule type" value="Genomic_DNA"/>
</dbReference>
<proteinExistence type="predicted"/>
<evidence type="ECO:0000313" key="2">
    <source>
        <dbReference type="Proteomes" id="UP001150904"/>
    </source>
</evidence>
<dbReference type="InterPro" id="IPR022198">
    <property type="entry name" value="DUF3723"/>
</dbReference>
<gene>
    <name evidence="1" type="ORF">N7498_006382</name>
</gene>
<dbReference type="OrthoDB" id="4227485at2759"/>
<protein>
    <submittedName>
        <fullName evidence="1">Uncharacterized protein</fullName>
    </submittedName>
</protein>